<dbReference type="InterPro" id="IPR010982">
    <property type="entry name" value="Lambda_DNA-bd_dom_sf"/>
</dbReference>
<dbReference type="InterPro" id="IPR043917">
    <property type="entry name" value="DUF5753"/>
</dbReference>
<dbReference type="SUPFAM" id="SSF47413">
    <property type="entry name" value="lambda repressor-like DNA-binding domains"/>
    <property type="match status" value="1"/>
</dbReference>
<feature type="domain" description="HTH cro/C1-type" evidence="1">
    <location>
        <begin position="18"/>
        <end position="72"/>
    </location>
</feature>
<dbReference type="CDD" id="cd00093">
    <property type="entry name" value="HTH_XRE"/>
    <property type="match status" value="1"/>
</dbReference>
<evidence type="ECO:0000313" key="3">
    <source>
        <dbReference type="Proteomes" id="UP001500443"/>
    </source>
</evidence>
<proteinExistence type="predicted"/>
<dbReference type="Gene3D" id="1.10.260.40">
    <property type="entry name" value="lambda repressor-like DNA-binding domains"/>
    <property type="match status" value="1"/>
</dbReference>
<dbReference type="EMBL" id="BAAAPF010000110">
    <property type="protein sequence ID" value="GAA2127985.1"/>
    <property type="molecule type" value="Genomic_DNA"/>
</dbReference>
<gene>
    <name evidence="2" type="ORF">GCM10009802_34980</name>
</gene>
<keyword evidence="3" id="KW-1185">Reference proteome</keyword>
<dbReference type="InterPro" id="IPR001387">
    <property type="entry name" value="Cro/C1-type_HTH"/>
</dbReference>
<accession>A0ABP5K6I7</accession>
<comment type="caution">
    <text evidence="2">The sequence shown here is derived from an EMBL/GenBank/DDBJ whole genome shotgun (WGS) entry which is preliminary data.</text>
</comment>
<reference evidence="3" key="1">
    <citation type="journal article" date="2019" name="Int. J. Syst. Evol. Microbiol.">
        <title>The Global Catalogue of Microorganisms (GCM) 10K type strain sequencing project: providing services to taxonomists for standard genome sequencing and annotation.</title>
        <authorList>
            <consortium name="The Broad Institute Genomics Platform"/>
            <consortium name="The Broad Institute Genome Sequencing Center for Infectious Disease"/>
            <person name="Wu L."/>
            <person name="Ma J."/>
        </authorList>
    </citation>
    <scope>NUCLEOTIDE SEQUENCE [LARGE SCALE GENOMIC DNA]</scope>
    <source>
        <strain evidence="3">JCM 15481</strain>
    </source>
</reference>
<dbReference type="Proteomes" id="UP001500443">
    <property type="component" value="Unassembled WGS sequence"/>
</dbReference>
<name>A0ABP5K6I7_9ACTN</name>
<evidence type="ECO:0000313" key="2">
    <source>
        <dbReference type="EMBL" id="GAA2127985.1"/>
    </source>
</evidence>
<dbReference type="SMART" id="SM00530">
    <property type="entry name" value="HTH_XRE"/>
    <property type="match status" value="1"/>
</dbReference>
<dbReference type="Pfam" id="PF19054">
    <property type="entry name" value="DUF5753"/>
    <property type="match status" value="1"/>
</dbReference>
<dbReference type="Pfam" id="PF13560">
    <property type="entry name" value="HTH_31"/>
    <property type="match status" value="1"/>
</dbReference>
<evidence type="ECO:0000259" key="1">
    <source>
        <dbReference type="PROSITE" id="PS50943"/>
    </source>
</evidence>
<protein>
    <submittedName>
        <fullName evidence="2">Helix-turn-helix transcriptional regulator</fullName>
    </submittedName>
</protein>
<sequence>MSRSPNLTMRLRRLGRELRKLREDSGLTIEDAGHAIERSDSTISRIENGSRKPQLIELKGLLDAYGTPAEVREALLNLLRQGPEQGWWEAFEDTLPSTLTTYIGLEADAATLRVYALALVHSLLRTEEYSRAVLRAGRPTAPVDELENLVTFHARRQEVLRREPQPLALLVVLDEACLRRAIGGPEVMRAQVEHLIHCARNVPNITLQMLPFSKGAHASLNGSFTILDFPDPTEPGAVYMDTPGGNLYMQKPHDTRRFDATFGDLRGIALDESESVRLLERALEEM</sequence>
<dbReference type="PROSITE" id="PS50943">
    <property type="entry name" value="HTH_CROC1"/>
    <property type="match status" value="1"/>
</dbReference>
<dbReference type="RefSeq" id="WP_344290932.1">
    <property type="nucleotide sequence ID" value="NZ_BAAAPF010000110.1"/>
</dbReference>
<organism evidence="2 3">
    <name type="scientific">Streptomyces synnematoformans</name>
    <dbReference type="NCBI Taxonomy" id="415721"/>
    <lineage>
        <taxon>Bacteria</taxon>
        <taxon>Bacillati</taxon>
        <taxon>Actinomycetota</taxon>
        <taxon>Actinomycetes</taxon>
        <taxon>Kitasatosporales</taxon>
        <taxon>Streptomycetaceae</taxon>
        <taxon>Streptomyces</taxon>
    </lineage>
</organism>